<evidence type="ECO:0000313" key="1">
    <source>
        <dbReference type="EMBL" id="KYO27356.1"/>
    </source>
</evidence>
<gene>
    <name evidence="1" type="ORF">Y1Q_0021271</name>
</gene>
<evidence type="ECO:0000313" key="2">
    <source>
        <dbReference type="Proteomes" id="UP000050525"/>
    </source>
</evidence>
<accession>A0A151MS57</accession>
<dbReference type="EMBL" id="AKHW03005226">
    <property type="protein sequence ID" value="KYO27356.1"/>
    <property type="molecule type" value="Genomic_DNA"/>
</dbReference>
<proteinExistence type="predicted"/>
<name>A0A151MS57_ALLMI</name>
<sequence>MIQGQAMTHLRDGEAFCHLGTLTGHRARQMPEETINGIVQDAHKLDSYLLAPWQKIDVVNTFLIPCIAFILRGSAVPKTPLKKADTKIQRLLKKWLHLLLRASNEDDIQDFIKISIKLLFLFFLSIKCWDMCTDDGSK</sequence>
<keyword evidence="2" id="KW-1185">Reference proteome</keyword>
<organism evidence="1 2">
    <name type="scientific">Alligator mississippiensis</name>
    <name type="common">American alligator</name>
    <dbReference type="NCBI Taxonomy" id="8496"/>
    <lineage>
        <taxon>Eukaryota</taxon>
        <taxon>Metazoa</taxon>
        <taxon>Chordata</taxon>
        <taxon>Craniata</taxon>
        <taxon>Vertebrata</taxon>
        <taxon>Euteleostomi</taxon>
        <taxon>Archelosauria</taxon>
        <taxon>Archosauria</taxon>
        <taxon>Crocodylia</taxon>
        <taxon>Alligatoridae</taxon>
        <taxon>Alligatorinae</taxon>
        <taxon>Alligator</taxon>
    </lineage>
</organism>
<reference evidence="1 2" key="1">
    <citation type="journal article" date="2012" name="Genome Biol.">
        <title>Sequencing three crocodilian genomes to illuminate the evolution of archosaurs and amniotes.</title>
        <authorList>
            <person name="St John J.A."/>
            <person name="Braun E.L."/>
            <person name="Isberg S.R."/>
            <person name="Miles L.G."/>
            <person name="Chong A.Y."/>
            <person name="Gongora J."/>
            <person name="Dalzell P."/>
            <person name="Moran C."/>
            <person name="Bed'hom B."/>
            <person name="Abzhanov A."/>
            <person name="Burgess S.C."/>
            <person name="Cooksey A.M."/>
            <person name="Castoe T.A."/>
            <person name="Crawford N.G."/>
            <person name="Densmore L.D."/>
            <person name="Drew J.C."/>
            <person name="Edwards S.V."/>
            <person name="Faircloth B.C."/>
            <person name="Fujita M.K."/>
            <person name="Greenwold M.J."/>
            <person name="Hoffmann F.G."/>
            <person name="Howard J.M."/>
            <person name="Iguchi T."/>
            <person name="Janes D.E."/>
            <person name="Khan S.Y."/>
            <person name="Kohno S."/>
            <person name="de Koning A.J."/>
            <person name="Lance S.L."/>
            <person name="McCarthy F.M."/>
            <person name="McCormack J.E."/>
            <person name="Merchant M.E."/>
            <person name="Peterson D.G."/>
            <person name="Pollock D.D."/>
            <person name="Pourmand N."/>
            <person name="Raney B.J."/>
            <person name="Roessler K.A."/>
            <person name="Sanford J.R."/>
            <person name="Sawyer R.H."/>
            <person name="Schmidt C.J."/>
            <person name="Triplett E.W."/>
            <person name="Tuberville T.D."/>
            <person name="Venegas-Anaya M."/>
            <person name="Howard J.T."/>
            <person name="Jarvis E.D."/>
            <person name="Guillette L.J.Jr."/>
            <person name="Glenn T.C."/>
            <person name="Green R.E."/>
            <person name="Ray D.A."/>
        </authorList>
    </citation>
    <scope>NUCLEOTIDE SEQUENCE [LARGE SCALE GENOMIC DNA]</scope>
    <source>
        <strain evidence="1">KSC_2009_1</strain>
    </source>
</reference>
<dbReference type="AlphaFoldDB" id="A0A151MS57"/>
<comment type="caution">
    <text evidence="1">The sequence shown here is derived from an EMBL/GenBank/DDBJ whole genome shotgun (WGS) entry which is preliminary data.</text>
</comment>
<dbReference type="Proteomes" id="UP000050525">
    <property type="component" value="Unassembled WGS sequence"/>
</dbReference>
<protein>
    <submittedName>
        <fullName evidence="1">Uncharacterized protein</fullName>
    </submittedName>
</protein>